<proteinExistence type="predicted"/>
<dbReference type="AlphaFoldDB" id="G3I0G7"/>
<feature type="chain" id="PRO_5003444842" evidence="1">
    <location>
        <begin position="22"/>
        <end position="135"/>
    </location>
</feature>
<dbReference type="EMBL" id="JH001014">
    <property type="protein sequence ID" value="EGW14031.1"/>
    <property type="molecule type" value="Genomic_DNA"/>
</dbReference>
<dbReference type="InParanoid" id="G3I0G7"/>
<evidence type="ECO:0000313" key="2">
    <source>
        <dbReference type="EMBL" id="EGW14031.1"/>
    </source>
</evidence>
<reference evidence="3" key="1">
    <citation type="journal article" date="2011" name="Nat. Biotechnol.">
        <title>The genomic sequence of the Chinese hamster ovary (CHO)-K1 cell line.</title>
        <authorList>
            <person name="Xu X."/>
            <person name="Nagarajan H."/>
            <person name="Lewis N.E."/>
            <person name="Pan S."/>
            <person name="Cai Z."/>
            <person name="Liu X."/>
            <person name="Chen W."/>
            <person name="Xie M."/>
            <person name="Wang W."/>
            <person name="Hammond S."/>
            <person name="Andersen M.R."/>
            <person name="Neff N."/>
            <person name="Passarelli B."/>
            <person name="Koh W."/>
            <person name="Fan H.C."/>
            <person name="Wang J."/>
            <person name="Gui Y."/>
            <person name="Lee K.H."/>
            <person name="Betenbaugh M.J."/>
            <person name="Quake S.R."/>
            <person name="Famili I."/>
            <person name="Palsson B.O."/>
            <person name="Wang J."/>
        </authorList>
    </citation>
    <scope>NUCLEOTIDE SEQUENCE [LARGE SCALE GENOMIC DNA]</scope>
    <source>
        <strain evidence="3">CHO K1 cell line</strain>
    </source>
</reference>
<sequence length="135" mass="14668">MAIYMLCTWCVYICGSNVSGGEQVSLSTKADFACGCSPLASLLACLGIPPGPNFSFSPNTHELHPYQQLNDKGVKAMGSQFIHISLMTPKVDLEKMTLNVQRWASLQGSPNKHSAWHLLYLDNRDPAVVSVGLSL</sequence>
<evidence type="ECO:0000256" key="1">
    <source>
        <dbReference type="SAM" id="SignalP"/>
    </source>
</evidence>
<keyword evidence="1" id="KW-0732">Signal</keyword>
<name>G3I0G7_CRIGR</name>
<evidence type="ECO:0000313" key="3">
    <source>
        <dbReference type="Proteomes" id="UP000001075"/>
    </source>
</evidence>
<protein>
    <submittedName>
        <fullName evidence="2">Uncharacterized protein</fullName>
    </submittedName>
</protein>
<feature type="signal peptide" evidence="1">
    <location>
        <begin position="1"/>
        <end position="21"/>
    </location>
</feature>
<organism evidence="2 3">
    <name type="scientific">Cricetulus griseus</name>
    <name type="common">Chinese hamster</name>
    <name type="synonym">Cricetulus barabensis griseus</name>
    <dbReference type="NCBI Taxonomy" id="10029"/>
    <lineage>
        <taxon>Eukaryota</taxon>
        <taxon>Metazoa</taxon>
        <taxon>Chordata</taxon>
        <taxon>Craniata</taxon>
        <taxon>Vertebrata</taxon>
        <taxon>Euteleostomi</taxon>
        <taxon>Mammalia</taxon>
        <taxon>Eutheria</taxon>
        <taxon>Euarchontoglires</taxon>
        <taxon>Glires</taxon>
        <taxon>Rodentia</taxon>
        <taxon>Myomorpha</taxon>
        <taxon>Muroidea</taxon>
        <taxon>Cricetidae</taxon>
        <taxon>Cricetinae</taxon>
        <taxon>Cricetulus</taxon>
    </lineage>
</organism>
<dbReference type="Proteomes" id="UP000001075">
    <property type="component" value="Unassembled WGS sequence"/>
</dbReference>
<accession>G3I0G7</accession>
<gene>
    <name evidence="2" type="ORF">I79_016852</name>
</gene>